<accession>C7Q422</accession>
<sequence length="155" mass="16959">MGRTEYYYDPAAPAPNSLVPASNLLIVNESGQILLIKRSDTGQWAIPGGKQEFGESAAECAIREAEEESGVKAEITAFLGVYSNPNHIVAYTDGETRQQYEAAYIGRPVAGTPTINDEADDVRWVHPDDFSSYDIHPSMLEQLGHYLAGDYPHLG</sequence>
<keyword evidence="7" id="KW-1185">Reference proteome</keyword>
<evidence type="ECO:0000256" key="2">
    <source>
        <dbReference type="ARBA" id="ARBA00005582"/>
    </source>
</evidence>
<gene>
    <name evidence="6" type="ordered locus">Caci_8967</name>
</gene>
<dbReference type="STRING" id="479433.Caci_8967"/>
<protein>
    <submittedName>
        <fullName evidence="6">NUDIX hydrolase</fullName>
    </submittedName>
</protein>
<name>C7Q422_CATAD</name>
<proteinExistence type="inferred from homology"/>
<dbReference type="GO" id="GO:0016787">
    <property type="term" value="F:hydrolase activity"/>
    <property type="evidence" value="ECO:0007669"/>
    <property type="project" value="UniProtKB-KW"/>
</dbReference>
<dbReference type="InterPro" id="IPR020476">
    <property type="entry name" value="Nudix_hydrolase"/>
</dbReference>
<dbReference type="PANTHER" id="PTHR43046:SF16">
    <property type="entry name" value="ADP-RIBOSE PYROPHOSPHATASE YJHB-RELATED"/>
    <property type="match status" value="1"/>
</dbReference>
<dbReference type="Gene3D" id="3.90.79.10">
    <property type="entry name" value="Nucleoside Triphosphate Pyrophosphohydrolase"/>
    <property type="match status" value="1"/>
</dbReference>
<evidence type="ECO:0000313" key="7">
    <source>
        <dbReference type="Proteomes" id="UP000000851"/>
    </source>
</evidence>
<dbReference type="eggNOG" id="COG1051">
    <property type="taxonomic scope" value="Bacteria"/>
</dbReference>
<feature type="domain" description="Nudix hydrolase" evidence="5">
    <location>
        <begin position="17"/>
        <end position="147"/>
    </location>
</feature>
<reference evidence="6 7" key="1">
    <citation type="journal article" date="2009" name="Stand. Genomic Sci.">
        <title>Complete genome sequence of Catenulispora acidiphila type strain (ID 139908).</title>
        <authorList>
            <person name="Copeland A."/>
            <person name="Lapidus A."/>
            <person name="Glavina Del Rio T."/>
            <person name="Nolan M."/>
            <person name="Lucas S."/>
            <person name="Chen F."/>
            <person name="Tice H."/>
            <person name="Cheng J.F."/>
            <person name="Bruce D."/>
            <person name="Goodwin L."/>
            <person name="Pitluck S."/>
            <person name="Mikhailova N."/>
            <person name="Pati A."/>
            <person name="Ivanova N."/>
            <person name="Mavromatis K."/>
            <person name="Chen A."/>
            <person name="Palaniappan K."/>
            <person name="Chain P."/>
            <person name="Land M."/>
            <person name="Hauser L."/>
            <person name="Chang Y.J."/>
            <person name="Jeffries C.D."/>
            <person name="Chertkov O."/>
            <person name="Brettin T."/>
            <person name="Detter J.C."/>
            <person name="Han C."/>
            <person name="Ali Z."/>
            <person name="Tindall B.J."/>
            <person name="Goker M."/>
            <person name="Bristow J."/>
            <person name="Eisen J.A."/>
            <person name="Markowitz V."/>
            <person name="Hugenholtz P."/>
            <person name="Kyrpides N.C."/>
            <person name="Klenk H.P."/>
        </authorList>
    </citation>
    <scope>NUCLEOTIDE SEQUENCE [LARGE SCALE GENOMIC DNA]</scope>
    <source>
        <strain evidence="7">DSM 44928 / JCM 14897 / NBRC 102108 / NRRL B-24433 / ID139908</strain>
    </source>
</reference>
<dbReference type="PRINTS" id="PR00502">
    <property type="entry name" value="NUDIXFAMILY"/>
</dbReference>
<comment type="similarity">
    <text evidence="2 4">Belongs to the Nudix hydrolase family.</text>
</comment>
<dbReference type="OrthoDB" id="9814308at2"/>
<dbReference type="PROSITE" id="PS00893">
    <property type="entry name" value="NUDIX_BOX"/>
    <property type="match status" value="1"/>
</dbReference>
<dbReference type="RefSeq" id="WP_015797504.1">
    <property type="nucleotide sequence ID" value="NC_013131.1"/>
</dbReference>
<dbReference type="Proteomes" id="UP000000851">
    <property type="component" value="Chromosome"/>
</dbReference>
<dbReference type="HOGENOM" id="CLU_037162_7_2_11"/>
<dbReference type="PANTHER" id="PTHR43046">
    <property type="entry name" value="GDP-MANNOSE MANNOSYL HYDROLASE"/>
    <property type="match status" value="1"/>
</dbReference>
<dbReference type="InterPro" id="IPR015797">
    <property type="entry name" value="NUDIX_hydrolase-like_dom_sf"/>
</dbReference>
<evidence type="ECO:0000259" key="5">
    <source>
        <dbReference type="PROSITE" id="PS51462"/>
    </source>
</evidence>
<dbReference type="EMBL" id="CP001700">
    <property type="protein sequence ID" value="ACU77780.1"/>
    <property type="molecule type" value="Genomic_DNA"/>
</dbReference>
<evidence type="ECO:0000256" key="1">
    <source>
        <dbReference type="ARBA" id="ARBA00001946"/>
    </source>
</evidence>
<dbReference type="Pfam" id="PF00293">
    <property type="entry name" value="NUDIX"/>
    <property type="match status" value="1"/>
</dbReference>
<keyword evidence="3 4" id="KW-0378">Hydrolase</keyword>
<dbReference type="AlphaFoldDB" id="C7Q422"/>
<evidence type="ECO:0000256" key="3">
    <source>
        <dbReference type="ARBA" id="ARBA00022801"/>
    </source>
</evidence>
<comment type="cofactor">
    <cofactor evidence="1">
        <name>Mg(2+)</name>
        <dbReference type="ChEBI" id="CHEBI:18420"/>
    </cofactor>
</comment>
<organism evidence="6 7">
    <name type="scientific">Catenulispora acidiphila (strain DSM 44928 / JCM 14897 / NBRC 102108 / NRRL B-24433 / ID139908)</name>
    <dbReference type="NCBI Taxonomy" id="479433"/>
    <lineage>
        <taxon>Bacteria</taxon>
        <taxon>Bacillati</taxon>
        <taxon>Actinomycetota</taxon>
        <taxon>Actinomycetes</taxon>
        <taxon>Catenulisporales</taxon>
        <taxon>Catenulisporaceae</taxon>
        <taxon>Catenulispora</taxon>
    </lineage>
</organism>
<dbReference type="PROSITE" id="PS51462">
    <property type="entry name" value="NUDIX"/>
    <property type="match status" value="1"/>
</dbReference>
<dbReference type="SUPFAM" id="SSF55811">
    <property type="entry name" value="Nudix"/>
    <property type="match status" value="1"/>
</dbReference>
<dbReference type="InParanoid" id="C7Q422"/>
<evidence type="ECO:0000313" key="6">
    <source>
        <dbReference type="EMBL" id="ACU77780.1"/>
    </source>
</evidence>
<dbReference type="InterPro" id="IPR000086">
    <property type="entry name" value="NUDIX_hydrolase_dom"/>
</dbReference>
<dbReference type="KEGG" id="cai:Caci_8967"/>
<evidence type="ECO:0000256" key="4">
    <source>
        <dbReference type="RuleBase" id="RU003476"/>
    </source>
</evidence>
<dbReference type="InterPro" id="IPR020084">
    <property type="entry name" value="NUDIX_hydrolase_CS"/>
</dbReference>